<keyword evidence="4" id="KW-1185">Reference proteome</keyword>
<organism evidence="3 4">
    <name type="scientific">Hymenobacter terrestris</name>
    <dbReference type="NCBI Taxonomy" id="2748310"/>
    <lineage>
        <taxon>Bacteria</taxon>
        <taxon>Pseudomonadati</taxon>
        <taxon>Bacteroidota</taxon>
        <taxon>Cytophagia</taxon>
        <taxon>Cytophagales</taxon>
        <taxon>Hymenobacteraceae</taxon>
        <taxon>Hymenobacter</taxon>
    </lineage>
</organism>
<name>A0ABX2Q3B6_9BACT</name>
<dbReference type="EMBL" id="JABKAV010000016">
    <property type="protein sequence ID" value="NVO84767.1"/>
    <property type="molecule type" value="Genomic_DNA"/>
</dbReference>
<evidence type="ECO:0000313" key="4">
    <source>
        <dbReference type="Proteomes" id="UP000626554"/>
    </source>
</evidence>
<dbReference type="Gene3D" id="1.20.1260.10">
    <property type="match status" value="1"/>
</dbReference>
<evidence type="ECO:0000256" key="1">
    <source>
        <dbReference type="SAM" id="Phobius"/>
    </source>
</evidence>
<accession>A0ABX2Q3B6</accession>
<keyword evidence="1" id="KW-0472">Membrane</keyword>
<keyword evidence="1" id="KW-1133">Transmembrane helix</keyword>
<dbReference type="Proteomes" id="UP000626554">
    <property type="component" value="Unassembled WGS sequence"/>
</dbReference>
<dbReference type="InterPro" id="IPR012347">
    <property type="entry name" value="Ferritin-like"/>
</dbReference>
<dbReference type="InterPro" id="IPR019052">
    <property type="entry name" value="DUF2383"/>
</dbReference>
<gene>
    <name evidence="3" type="ORF">HW556_07720</name>
</gene>
<evidence type="ECO:0000259" key="2">
    <source>
        <dbReference type="Pfam" id="PF09537"/>
    </source>
</evidence>
<dbReference type="SUPFAM" id="SSF47240">
    <property type="entry name" value="Ferritin-like"/>
    <property type="match status" value="1"/>
</dbReference>
<protein>
    <submittedName>
        <fullName evidence="3">PA2169 family four-helix-bundle protein</fullName>
    </submittedName>
</protein>
<reference evidence="3 4" key="1">
    <citation type="submission" date="2020-05" db="EMBL/GenBank/DDBJ databases">
        <title>Hymenobacter terrestris sp. nov. and Hymenobacter lapidiphilus sp. nov., isolated from regoliths in Antarctica.</title>
        <authorList>
            <person name="Sedlacek I."/>
            <person name="Pantucek R."/>
            <person name="Zeman M."/>
            <person name="Holochova P."/>
            <person name="Kralova S."/>
            <person name="Stankova E."/>
            <person name="Sedo O."/>
            <person name="Micenkova L."/>
            <person name="Svec P."/>
            <person name="Gupta V."/>
            <person name="Sood U."/>
            <person name="Korpole U.S."/>
            <person name="Lal R."/>
        </authorList>
    </citation>
    <scope>NUCLEOTIDE SEQUENCE [LARGE SCALE GENOMIC DNA]</scope>
    <source>
        <strain evidence="3 4">P5252</strain>
    </source>
</reference>
<sequence>MKSTQTDSNNDHKTKAKSSGMIGKLVGGALLALGVSYFVNKSQGKKTAVSDGETDTLQELLLFVNDRIAGYKRAVDESKDAELTGYYKQLVSQSQQFANQLNQHLRQLGGGRETGTTLKGKLYRRWMDAKATVTGFDEKAILASNVYGEEWAIKAYKEALASENLTGQLRQEVERQYEKSQQTYDKLQKLESKQSA</sequence>
<feature type="domain" description="DUF2383" evidence="2">
    <location>
        <begin position="54"/>
        <end position="161"/>
    </location>
</feature>
<dbReference type="InterPro" id="IPR011971">
    <property type="entry name" value="CHP02284"/>
</dbReference>
<keyword evidence="1" id="KW-0812">Transmembrane</keyword>
<dbReference type="InterPro" id="IPR009078">
    <property type="entry name" value="Ferritin-like_SF"/>
</dbReference>
<dbReference type="RefSeq" id="WP_176899448.1">
    <property type="nucleotide sequence ID" value="NZ_JABKAV010000016.1"/>
</dbReference>
<dbReference type="NCBIfam" id="TIGR02284">
    <property type="entry name" value="PA2169 family four-helix-bundle protein"/>
    <property type="match status" value="1"/>
</dbReference>
<comment type="caution">
    <text evidence="3">The sequence shown here is derived from an EMBL/GenBank/DDBJ whole genome shotgun (WGS) entry which is preliminary data.</text>
</comment>
<evidence type="ECO:0000313" key="3">
    <source>
        <dbReference type="EMBL" id="NVO84767.1"/>
    </source>
</evidence>
<proteinExistence type="predicted"/>
<feature type="transmembrane region" description="Helical" evidence="1">
    <location>
        <begin position="21"/>
        <end position="39"/>
    </location>
</feature>
<dbReference type="Pfam" id="PF09537">
    <property type="entry name" value="DUF2383"/>
    <property type="match status" value="1"/>
</dbReference>